<dbReference type="Proteomes" id="UP000694044">
    <property type="component" value="Unassembled WGS sequence"/>
</dbReference>
<feature type="coiled-coil region" evidence="1">
    <location>
        <begin position="164"/>
        <end position="194"/>
    </location>
</feature>
<dbReference type="PANTHER" id="PTHR35796">
    <property type="entry name" value="HYPOTHETICAL CYTOSOLIC PROTEIN"/>
    <property type="match status" value="1"/>
</dbReference>
<evidence type="ECO:0000313" key="3">
    <source>
        <dbReference type="Proteomes" id="UP000694044"/>
    </source>
</evidence>
<evidence type="ECO:0008006" key="4">
    <source>
        <dbReference type="Google" id="ProtNLM"/>
    </source>
</evidence>
<reference evidence="2" key="1">
    <citation type="submission" date="2021-02" db="EMBL/GenBank/DDBJ databases">
        <authorList>
            <person name="Palmer J.M."/>
        </authorList>
    </citation>
    <scope>NUCLEOTIDE SEQUENCE</scope>
    <source>
        <strain evidence="2">SCRP734</strain>
    </source>
</reference>
<comment type="caution">
    <text evidence="2">The sequence shown here is derived from an EMBL/GenBank/DDBJ whole genome shotgun (WGS) entry which is preliminary data.</text>
</comment>
<organism evidence="2 3">
    <name type="scientific">Phytophthora pseudosyringae</name>
    <dbReference type="NCBI Taxonomy" id="221518"/>
    <lineage>
        <taxon>Eukaryota</taxon>
        <taxon>Sar</taxon>
        <taxon>Stramenopiles</taxon>
        <taxon>Oomycota</taxon>
        <taxon>Peronosporomycetes</taxon>
        <taxon>Peronosporales</taxon>
        <taxon>Peronosporaceae</taxon>
        <taxon>Phytophthora</taxon>
    </lineage>
</organism>
<keyword evidence="1" id="KW-0175">Coiled coil</keyword>
<protein>
    <recommendedName>
        <fullName evidence="4">M96 mating-specific protein family</fullName>
    </recommendedName>
</protein>
<dbReference type="AlphaFoldDB" id="A0A8T1VCB9"/>
<dbReference type="PANTHER" id="PTHR35796:SF3">
    <property type="entry name" value="BHLH DOMAIN-CONTAINING PROTEIN"/>
    <property type="match status" value="1"/>
</dbReference>
<name>A0A8T1VCB9_9STRA</name>
<dbReference type="OrthoDB" id="64619at2759"/>
<proteinExistence type="predicted"/>
<sequence>MYASLVIVKSFLLASQPPGAHFAVHIIAAMAFQLLDEDDQTFTEVLALLDEYTAAIDEPPLPHTSAKSPSPFSRVSESAAWAAFEAAHPITRTTSKHRNGARETRRREVQFLRTCVKGLERQLYALKEGAEQRGQVRIATAGMDGSSALTVMWKDLATRQLELRLASERENSRLQAALEDLSKLREMLQRALNTRVARRVMETSLTPEKRTTRVHGVALEVSDHEIFQDLEVGVDSVYHEAARVFFHADTGERARLGGVFGEKTLPFDLRTTADAAWRCLAHAFHHEKYTFSYSRERRKNDSSDVAHDDTIGESFGVEIKAPERLADFRIKQVFRRYVESDRIVIAWSSYIDPAEFRGQKLEGVRFQERGSCVIRHPPMLQMPSNELTVLRIWHVITPESPTIPEDASSGFVQDLTDFVLDGSSSASTVQMIENALVGAQSPRSCSNFAYEELV</sequence>
<evidence type="ECO:0000313" key="2">
    <source>
        <dbReference type="EMBL" id="KAG7378912.1"/>
    </source>
</evidence>
<dbReference type="EMBL" id="JAGDFM010000386">
    <property type="protein sequence ID" value="KAG7378912.1"/>
    <property type="molecule type" value="Genomic_DNA"/>
</dbReference>
<accession>A0A8T1VCB9</accession>
<keyword evidence="3" id="KW-1185">Reference proteome</keyword>
<evidence type="ECO:0000256" key="1">
    <source>
        <dbReference type="SAM" id="Coils"/>
    </source>
</evidence>
<gene>
    <name evidence="2" type="ORF">PHYPSEUDO_009309</name>
</gene>